<proteinExistence type="predicted"/>
<protein>
    <submittedName>
        <fullName evidence="1">Uncharacterized protein</fullName>
    </submittedName>
</protein>
<organism evidence="1 2">
    <name type="scientific">Trifolium pratense</name>
    <name type="common">Red clover</name>
    <dbReference type="NCBI Taxonomy" id="57577"/>
    <lineage>
        <taxon>Eukaryota</taxon>
        <taxon>Viridiplantae</taxon>
        <taxon>Streptophyta</taxon>
        <taxon>Embryophyta</taxon>
        <taxon>Tracheophyta</taxon>
        <taxon>Spermatophyta</taxon>
        <taxon>Magnoliopsida</taxon>
        <taxon>eudicotyledons</taxon>
        <taxon>Gunneridae</taxon>
        <taxon>Pentapetalae</taxon>
        <taxon>rosids</taxon>
        <taxon>fabids</taxon>
        <taxon>Fabales</taxon>
        <taxon>Fabaceae</taxon>
        <taxon>Papilionoideae</taxon>
        <taxon>50 kb inversion clade</taxon>
        <taxon>NPAAA clade</taxon>
        <taxon>Hologalegina</taxon>
        <taxon>IRL clade</taxon>
        <taxon>Trifolieae</taxon>
        <taxon>Trifolium</taxon>
    </lineage>
</organism>
<evidence type="ECO:0000313" key="2">
    <source>
        <dbReference type="Proteomes" id="UP001177021"/>
    </source>
</evidence>
<accession>A0ACB0I7K3</accession>
<sequence length="85" mass="9830">MFSSLILGGVHNSLIMSVARLREQSLYVARKFLSGMTRRIFQRGNFSLLVSHATMFEEELTRERFLPLDFIGLLVPRRVVEEVLC</sequence>
<keyword evidence="2" id="KW-1185">Reference proteome</keyword>
<reference evidence="1" key="1">
    <citation type="submission" date="2023-10" db="EMBL/GenBank/DDBJ databases">
        <authorList>
            <person name="Rodriguez Cubillos JULIANA M."/>
            <person name="De Vega J."/>
        </authorList>
    </citation>
    <scope>NUCLEOTIDE SEQUENCE</scope>
</reference>
<dbReference type="EMBL" id="CASHSV030000001">
    <property type="protein sequence ID" value="CAJ2628072.1"/>
    <property type="molecule type" value="Genomic_DNA"/>
</dbReference>
<dbReference type="Proteomes" id="UP001177021">
    <property type="component" value="Unassembled WGS sequence"/>
</dbReference>
<comment type="caution">
    <text evidence="1">The sequence shown here is derived from an EMBL/GenBank/DDBJ whole genome shotgun (WGS) entry which is preliminary data.</text>
</comment>
<name>A0ACB0I7K3_TRIPR</name>
<evidence type="ECO:0000313" key="1">
    <source>
        <dbReference type="EMBL" id="CAJ2628072.1"/>
    </source>
</evidence>
<gene>
    <name evidence="1" type="ORF">MILVUS5_LOCUS390</name>
</gene>